<feature type="region of interest" description="Disordered" evidence="1">
    <location>
        <begin position="78"/>
        <end position="106"/>
    </location>
</feature>
<dbReference type="EMBL" id="QGGB01000001">
    <property type="protein sequence ID" value="PWN08155.1"/>
    <property type="molecule type" value="Genomic_DNA"/>
</dbReference>
<name>A0A316TXT8_9BACT</name>
<sequence length="106" mass="12175">MFRDSKPDKIDNWVCVLERGTEYEVELARSYLSNLKIPSNILSKRDSSYSLNFGEMSMVYLYVPKEFEKKARRALEELDESIDMDEDVPGEDSGESDPGIEDRGTP</sequence>
<evidence type="ECO:0000313" key="2">
    <source>
        <dbReference type="EMBL" id="PWN08155.1"/>
    </source>
</evidence>
<evidence type="ECO:0000256" key="1">
    <source>
        <dbReference type="SAM" id="MobiDB-lite"/>
    </source>
</evidence>
<evidence type="ECO:0008006" key="4">
    <source>
        <dbReference type="Google" id="ProtNLM"/>
    </source>
</evidence>
<dbReference type="RefSeq" id="WP_109643784.1">
    <property type="nucleotide sequence ID" value="NZ_QGGB01000001.1"/>
</dbReference>
<protein>
    <recommendedName>
        <fullName evidence="4">Signal transducing protein</fullName>
    </recommendedName>
</protein>
<reference evidence="2 3" key="1">
    <citation type="submission" date="2018-05" db="EMBL/GenBank/DDBJ databases">
        <title>Rhodohalobacter halophilus gen. nov., sp. nov., a moderately halophilic member of the family Balneolaceae.</title>
        <authorList>
            <person name="Liu Z.-W."/>
        </authorList>
    </citation>
    <scope>NUCLEOTIDE SEQUENCE [LARGE SCALE GENOMIC DNA]</scope>
    <source>
        <strain evidence="2 3">8A47</strain>
    </source>
</reference>
<dbReference type="OrthoDB" id="1525187at2"/>
<gene>
    <name evidence="2" type="ORF">DDZ15_00530</name>
</gene>
<keyword evidence="3" id="KW-1185">Reference proteome</keyword>
<evidence type="ECO:0000313" key="3">
    <source>
        <dbReference type="Proteomes" id="UP000245533"/>
    </source>
</evidence>
<organism evidence="2 3">
    <name type="scientific">Rhodohalobacter mucosus</name>
    <dbReference type="NCBI Taxonomy" id="2079485"/>
    <lineage>
        <taxon>Bacteria</taxon>
        <taxon>Pseudomonadati</taxon>
        <taxon>Balneolota</taxon>
        <taxon>Balneolia</taxon>
        <taxon>Balneolales</taxon>
        <taxon>Balneolaceae</taxon>
        <taxon>Rhodohalobacter</taxon>
    </lineage>
</organism>
<dbReference type="Proteomes" id="UP000245533">
    <property type="component" value="Unassembled WGS sequence"/>
</dbReference>
<feature type="compositionally biased region" description="Acidic residues" evidence="1">
    <location>
        <begin position="78"/>
        <end position="99"/>
    </location>
</feature>
<comment type="caution">
    <text evidence="2">The sequence shown here is derived from an EMBL/GenBank/DDBJ whole genome shotgun (WGS) entry which is preliminary data.</text>
</comment>
<proteinExistence type="predicted"/>
<accession>A0A316TXT8</accession>
<dbReference type="AlphaFoldDB" id="A0A316TXT8"/>